<dbReference type="InterPro" id="IPR002869">
    <property type="entry name" value="Pyrv_flavodox_OxRed_cen"/>
</dbReference>
<dbReference type="InterPro" id="IPR019752">
    <property type="entry name" value="Pyrv/ketoisovalerate_OxRed_cat"/>
</dbReference>
<dbReference type="InterPro" id="IPR052198">
    <property type="entry name" value="IorB_Oxidoreductase"/>
</dbReference>
<keyword evidence="4" id="KW-0670">Pyruvate</keyword>
<dbReference type="PANTHER" id="PTHR43854">
    <property type="entry name" value="INDOLEPYRUVATE OXIDOREDUCTASE SUBUNIT IORB"/>
    <property type="match status" value="1"/>
</dbReference>
<comment type="caution">
    <text evidence="4">The sequence shown here is derived from an EMBL/GenBank/DDBJ whole genome shotgun (WGS) entry which is preliminary data.</text>
</comment>
<dbReference type="Proteomes" id="UP000565723">
    <property type="component" value="Unassembled WGS sequence"/>
</dbReference>
<sequence>MTPQGADSARAITKLVVMAVGGQGGGVLTGWIEAVARAAGRAVQATSVAGVAQRTGATIYYIEIAPEGVAAPVFSLAPAAGDVDILIAAEMMEAGRAIQRGFVTPDRTVLIASEHRALAVSEKMVPGNGIAQADEVMAAAEIAAARFLSADMERLAVAKGSVISASLFGALAGSGALPFPRDAFETAIRNSGKGVEASLAAFTAGFEAVSAGPAQPEAAVTAKTPAEPAVQGPSAQLAAWAALTARVEALPADAREMALAGLRKVVAFQDCTYGGEYLDRLTALARQDEPAQGFELTREAAKHIANAMAYDDVIRVAGRKTRAARRARIDAEMGRSPQQGMQVTEFLHPRAEEISSLLPAGLGARVAASPRWMARLDRWFGHGRRIRSDRVSGFLQLYLLAGLRGYRRRTLRHAQEQAHLEAWLHKVGETRERDYDLAMELLRCRRLIKGYSDTHARGLSKFDRVMAGADLVAGRVDAADWVRRLREAALQDEEGRALDGALKTVRSFSS</sequence>
<evidence type="ECO:0000256" key="1">
    <source>
        <dbReference type="ARBA" id="ARBA00023002"/>
    </source>
</evidence>
<dbReference type="Pfam" id="PF01558">
    <property type="entry name" value="POR"/>
    <property type="match status" value="1"/>
</dbReference>
<dbReference type="Pfam" id="PF20169">
    <property type="entry name" value="DUF6537"/>
    <property type="match status" value="1"/>
</dbReference>
<protein>
    <submittedName>
        <fullName evidence="4">Indolepyruvate oxidoreductase subunit beta family protein</fullName>
    </submittedName>
</protein>
<name>A0A850LDQ1_9RHOB</name>
<organism evidence="4 5">
    <name type="scientific">Ruegeria pomeroyi</name>
    <dbReference type="NCBI Taxonomy" id="89184"/>
    <lineage>
        <taxon>Bacteria</taxon>
        <taxon>Pseudomonadati</taxon>
        <taxon>Pseudomonadota</taxon>
        <taxon>Alphaproteobacteria</taxon>
        <taxon>Rhodobacterales</taxon>
        <taxon>Roseobacteraceae</taxon>
        <taxon>Ruegeria</taxon>
    </lineage>
</organism>
<evidence type="ECO:0000259" key="2">
    <source>
        <dbReference type="Pfam" id="PF01558"/>
    </source>
</evidence>
<reference evidence="4 5" key="1">
    <citation type="journal article" date="2020" name="Proc. Natl. Acad. Sci. U.S.A.">
        <title>Ecological drivers of bacterial community assembly in synthetic phycospheres.</title>
        <authorList>
            <person name="Fu H."/>
            <person name="Uchimiya M."/>
            <person name="Gore J."/>
            <person name="Moran M.A."/>
        </authorList>
    </citation>
    <scope>NUCLEOTIDE SEQUENCE [LARGE SCALE GENOMIC DNA]</scope>
    <source>
        <strain evidence="4">HF-Din03</strain>
    </source>
</reference>
<dbReference type="NCBIfam" id="NF006179">
    <property type="entry name" value="PRK08312.1"/>
    <property type="match status" value="1"/>
</dbReference>
<dbReference type="EMBL" id="JABXIY010000008">
    <property type="protein sequence ID" value="NVK95877.1"/>
    <property type="molecule type" value="Genomic_DNA"/>
</dbReference>
<evidence type="ECO:0000259" key="3">
    <source>
        <dbReference type="Pfam" id="PF20169"/>
    </source>
</evidence>
<dbReference type="AlphaFoldDB" id="A0A850LDQ1"/>
<gene>
    <name evidence="4" type="ORF">HW564_03005</name>
</gene>
<dbReference type="InterPro" id="IPR046667">
    <property type="entry name" value="DUF6537"/>
</dbReference>
<proteinExistence type="predicted"/>
<keyword evidence="1" id="KW-0560">Oxidoreductase</keyword>
<feature type="domain" description="DUF6537" evidence="3">
    <location>
        <begin position="255"/>
        <end position="467"/>
    </location>
</feature>
<evidence type="ECO:0000313" key="5">
    <source>
        <dbReference type="Proteomes" id="UP000565723"/>
    </source>
</evidence>
<dbReference type="SUPFAM" id="SSF53323">
    <property type="entry name" value="Pyruvate-ferredoxin oxidoreductase, PFOR, domain III"/>
    <property type="match status" value="1"/>
</dbReference>
<accession>A0A850LDQ1</accession>
<dbReference type="GO" id="GO:0016903">
    <property type="term" value="F:oxidoreductase activity, acting on the aldehyde or oxo group of donors"/>
    <property type="evidence" value="ECO:0007669"/>
    <property type="project" value="InterPro"/>
</dbReference>
<dbReference type="Gene3D" id="3.40.920.10">
    <property type="entry name" value="Pyruvate-ferredoxin oxidoreductase, PFOR, domain III"/>
    <property type="match status" value="1"/>
</dbReference>
<feature type="domain" description="Pyruvate/ketoisovalerate oxidoreductase catalytic" evidence="2">
    <location>
        <begin position="21"/>
        <end position="207"/>
    </location>
</feature>
<dbReference type="PANTHER" id="PTHR43854:SF1">
    <property type="entry name" value="INDOLEPYRUVATE OXIDOREDUCTASE SUBUNIT IORB"/>
    <property type="match status" value="1"/>
</dbReference>
<evidence type="ECO:0000313" key="4">
    <source>
        <dbReference type="EMBL" id="NVK95877.1"/>
    </source>
</evidence>